<feature type="domain" description="FAD/NAD(P)-binding" evidence="5">
    <location>
        <begin position="4"/>
        <end position="291"/>
    </location>
</feature>
<comment type="caution">
    <text evidence="6">The sequence shown here is derived from an EMBL/GenBank/DDBJ whole genome shotgun (WGS) entry which is preliminary data.</text>
</comment>
<dbReference type="InterPro" id="IPR050260">
    <property type="entry name" value="FAD-bd_OxRdtase"/>
</dbReference>
<evidence type="ECO:0000259" key="4">
    <source>
        <dbReference type="Pfam" id="PF04324"/>
    </source>
</evidence>
<dbReference type="PANTHER" id="PTHR43429:SF3">
    <property type="entry name" value="NITRITE REDUCTASE [NAD(P)H]"/>
    <property type="match status" value="1"/>
</dbReference>
<comment type="cofactor">
    <cofactor evidence="1">
        <name>FAD</name>
        <dbReference type="ChEBI" id="CHEBI:57692"/>
    </cofactor>
</comment>
<dbReference type="PANTHER" id="PTHR43429">
    <property type="entry name" value="PYRIDINE NUCLEOTIDE-DISULFIDE OXIDOREDUCTASE DOMAIN-CONTAINING"/>
    <property type="match status" value="1"/>
</dbReference>
<dbReference type="Gene3D" id="3.50.50.60">
    <property type="entry name" value="FAD/NAD(P)-binding domain"/>
    <property type="match status" value="2"/>
</dbReference>
<protein>
    <submittedName>
        <fullName evidence="6">FAD-dependent oxidoreductase</fullName>
    </submittedName>
</protein>
<dbReference type="SUPFAM" id="SSF55424">
    <property type="entry name" value="FAD/NAD-linked reductases, dimerisation (C-terminal) domain"/>
    <property type="match status" value="1"/>
</dbReference>
<gene>
    <name evidence="6" type="ORF">P3G67_23830</name>
</gene>
<dbReference type="InterPro" id="IPR036188">
    <property type="entry name" value="FAD/NAD-bd_sf"/>
</dbReference>
<dbReference type="PRINTS" id="PR00411">
    <property type="entry name" value="PNDRDTASEI"/>
</dbReference>
<dbReference type="Gene3D" id="1.10.10.1100">
    <property type="entry name" value="BFD-like [2Fe-2S]-binding domain"/>
    <property type="match status" value="1"/>
</dbReference>
<evidence type="ECO:0000313" key="7">
    <source>
        <dbReference type="Proteomes" id="UP001216579"/>
    </source>
</evidence>
<dbReference type="Gene3D" id="3.30.390.30">
    <property type="match status" value="1"/>
</dbReference>
<feature type="domain" description="BFD-like [2Fe-2S]-binding" evidence="4">
    <location>
        <begin position="407"/>
        <end position="453"/>
    </location>
</feature>
<name>A0ABT5ZT54_9ACTN</name>
<dbReference type="Pfam" id="PF04324">
    <property type="entry name" value="Fer2_BFD"/>
    <property type="match status" value="1"/>
</dbReference>
<sequence length="462" mass="48264">MTGVLVIGNGPAAHRLVHRLRQLGHSGGVTVLGAEPRAAYNRVLLTSVLDGSLPPDAIALPRHPDGTRVRLGVTAVGVDRARRLVLARADDGRGMLSYRYDRLVLATGARPRIPEVAGVRMPGGRLAEGVRCLRTLADCERIGPGQVAVLGAGVLGVEAALALRRAGYEVTLAHRRAQPMGRLLGPHGGELLAGRLRDLGVELELGHRAVGYAPGKLLLDDGRTLPADTLLLCTGVTPETGLARAAGLAVACGVVVDDQLRTSDPYVHAIGDCAEHAGRVSGLVESAWQQADTLARVLTGERVGHRAAKPVIRPRTPGIHIAALGTPDGGGAEVVTFSDPARGRYASLALREQRITGAVLIGLPQAIASVSQLYDRDLPVPADRLALLLGTASRRGSGSLELPDDAVVCLCNNVMKRTLSDAWRGGARELPDLAAATRATTGCGGCAPDVRRLCAVLERETG</sequence>
<evidence type="ECO:0000256" key="1">
    <source>
        <dbReference type="ARBA" id="ARBA00001974"/>
    </source>
</evidence>
<dbReference type="PRINTS" id="PR00368">
    <property type="entry name" value="FADPNR"/>
</dbReference>
<dbReference type="SUPFAM" id="SSF51905">
    <property type="entry name" value="FAD/NAD(P)-binding domain"/>
    <property type="match status" value="1"/>
</dbReference>
<evidence type="ECO:0000313" key="6">
    <source>
        <dbReference type="EMBL" id="MDF3292208.1"/>
    </source>
</evidence>
<dbReference type="InterPro" id="IPR041854">
    <property type="entry name" value="BFD-like_2Fe2S-bd_dom_sf"/>
</dbReference>
<dbReference type="RefSeq" id="WP_276095293.1">
    <property type="nucleotide sequence ID" value="NZ_JARJBC010000016.1"/>
</dbReference>
<evidence type="ECO:0000259" key="5">
    <source>
        <dbReference type="Pfam" id="PF07992"/>
    </source>
</evidence>
<dbReference type="Proteomes" id="UP001216579">
    <property type="component" value="Unassembled WGS sequence"/>
</dbReference>
<keyword evidence="3" id="KW-0274">FAD</keyword>
<dbReference type="InterPro" id="IPR007419">
    <property type="entry name" value="BFD-like_2Fe2S-bd_dom"/>
</dbReference>
<dbReference type="InterPro" id="IPR023753">
    <property type="entry name" value="FAD/NAD-binding_dom"/>
</dbReference>
<proteinExistence type="predicted"/>
<keyword evidence="7" id="KW-1185">Reference proteome</keyword>
<accession>A0ABT5ZT54</accession>
<dbReference type="EMBL" id="JARJBC010000016">
    <property type="protein sequence ID" value="MDF3292208.1"/>
    <property type="molecule type" value="Genomic_DNA"/>
</dbReference>
<dbReference type="Pfam" id="PF07992">
    <property type="entry name" value="Pyr_redox_2"/>
    <property type="match status" value="1"/>
</dbReference>
<evidence type="ECO:0000256" key="2">
    <source>
        <dbReference type="ARBA" id="ARBA00022630"/>
    </source>
</evidence>
<dbReference type="InterPro" id="IPR016156">
    <property type="entry name" value="FAD/NAD-linked_Rdtase_dimer_sf"/>
</dbReference>
<keyword evidence="2" id="KW-0285">Flavoprotein</keyword>
<evidence type="ECO:0000256" key="3">
    <source>
        <dbReference type="ARBA" id="ARBA00022827"/>
    </source>
</evidence>
<reference evidence="6 7" key="1">
    <citation type="submission" date="2023-03" db="EMBL/GenBank/DDBJ databases">
        <title>Draft genome sequence of Streptomyces sp. RB6PN23 isolated from peat swamp forest in Thailand.</title>
        <authorList>
            <person name="Klaysubun C."/>
            <person name="Duangmal K."/>
        </authorList>
    </citation>
    <scope>NUCLEOTIDE SEQUENCE [LARGE SCALE GENOMIC DNA]</scope>
    <source>
        <strain evidence="6 7">RB6PN23</strain>
    </source>
</reference>
<organism evidence="6 7">
    <name type="scientific">Streptomyces silvisoli</name>
    <dbReference type="NCBI Taxonomy" id="3034235"/>
    <lineage>
        <taxon>Bacteria</taxon>
        <taxon>Bacillati</taxon>
        <taxon>Actinomycetota</taxon>
        <taxon>Actinomycetes</taxon>
        <taxon>Kitasatosporales</taxon>
        <taxon>Streptomycetaceae</taxon>
        <taxon>Streptomyces</taxon>
    </lineage>
</organism>